<dbReference type="PANTHER" id="PTHR30024">
    <property type="entry name" value="ALIPHATIC SULFONATES-BINDING PROTEIN-RELATED"/>
    <property type="match status" value="1"/>
</dbReference>
<evidence type="ECO:0000256" key="1">
    <source>
        <dbReference type="ARBA" id="ARBA00004308"/>
    </source>
</evidence>
<dbReference type="InterPro" id="IPR044527">
    <property type="entry name" value="NrtA/CpmA_ABC-bd_dom"/>
</dbReference>
<dbReference type="Gene3D" id="3.40.190.10">
    <property type="entry name" value="Periplasmic binding protein-like II"/>
    <property type="match status" value="2"/>
</dbReference>
<sequence length="435" mass="48009">MGSKTIKQAAVSRRHFIRGAMALGGAAMMGGLWTGTARAAGGALETKKAKLGFIALTDAAPLFVADEKGFFAKHGMTEVEVLKQSSWGTTRDNLVLGSQRNGIDGAHILTPMPYLISSGAMTANNVQVPMYILARLNLAGQCISVGNEYKDLKVGTDTTVFKDALAAKRASGKAVNAAMTFPGGTHDMWIRYWLAAGGIDPTRDISTIVVPPAQMVANMKVGSMDTFCVCEPWNRQLINQGIGYTANTTGELWHNHPEKAFAMRADYVDAHPNSTKALIKAVMEAQMFCEDPANREEVARICAKRRWINAPFEDIVDRMRGDFDYGTGRVVENSPQQMRYWKDQASYPFQSHDLWFLTENIRWGYLPRDFDMKAWVGKVNREDLWRQAAQELGVAASDIPASTSRGLETFFDGKVFDPENPMAYLDSLAIKTVRS</sequence>
<dbReference type="EMBL" id="JBHTMC010000027">
    <property type="protein sequence ID" value="MFD1264995.1"/>
    <property type="molecule type" value="Genomic_DNA"/>
</dbReference>
<reference evidence="9" key="1">
    <citation type="journal article" date="2019" name="Int. J. Syst. Evol. Microbiol.">
        <title>The Global Catalogue of Microorganisms (GCM) 10K type strain sequencing project: providing services to taxonomists for standard genome sequencing and annotation.</title>
        <authorList>
            <consortium name="The Broad Institute Genomics Platform"/>
            <consortium name="The Broad Institute Genome Sequencing Center for Infectious Disease"/>
            <person name="Wu L."/>
            <person name="Ma J."/>
        </authorList>
    </citation>
    <scope>NUCLEOTIDE SEQUENCE [LARGE SCALE GENOMIC DNA]</scope>
    <source>
        <strain evidence="9">CCUG 48884</strain>
    </source>
</reference>
<dbReference type="PROSITE" id="PS51318">
    <property type="entry name" value="TAT"/>
    <property type="match status" value="1"/>
</dbReference>
<keyword evidence="2" id="KW-0813">Transport</keyword>
<dbReference type="CDD" id="cd13553">
    <property type="entry name" value="PBP2_NrtA_CpmA_like"/>
    <property type="match status" value="1"/>
</dbReference>
<gene>
    <name evidence="8" type="ORF">ACFQ4M_15565</name>
</gene>
<protein>
    <submittedName>
        <fullName evidence="8">ABC transporter substrate-binding protein</fullName>
    </submittedName>
</protein>
<comment type="caution">
    <text evidence="8">The sequence shown here is derived from an EMBL/GenBank/DDBJ whole genome shotgun (WGS) entry which is preliminary data.</text>
</comment>
<comment type="similarity">
    <text evidence="7">Belongs to the CmpA/NrtA family.</text>
</comment>
<dbReference type="InterPro" id="IPR019546">
    <property type="entry name" value="TAT_signal_bac_arc"/>
</dbReference>
<evidence type="ECO:0000256" key="4">
    <source>
        <dbReference type="ARBA" id="ARBA00022519"/>
    </source>
</evidence>
<keyword evidence="4" id="KW-0997">Cell inner membrane</keyword>
<dbReference type="RefSeq" id="WP_277829943.1">
    <property type="nucleotide sequence ID" value="NZ_JARQZE010000001.1"/>
</dbReference>
<dbReference type="SUPFAM" id="SSF53850">
    <property type="entry name" value="Periplasmic binding protein-like II"/>
    <property type="match status" value="1"/>
</dbReference>
<accession>A0ABW3WIA7</accession>
<comment type="subcellular location">
    <subcellularLocation>
        <location evidence="1">Endomembrane system</location>
    </subcellularLocation>
</comment>
<evidence type="ECO:0000256" key="6">
    <source>
        <dbReference type="ARBA" id="ARBA00023136"/>
    </source>
</evidence>
<dbReference type="PANTHER" id="PTHR30024:SF7">
    <property type="entry name" value="NITRATE_NITRITE BINDING PROTEIN NRTA"/>
    <property type="match status" value="1"/>
</dbReference>
<organism evidence="8 9">
    <name type="scientific">Thauera mechernichensis</name>
    <dbReference type="NCBI Taxonomy" id="82788"/>
    <lineage>
        <taxon>Bacteria</taxon>
        <taxon>Pseudomonadati</taxon>
        <taxon>Pseudomonadota</taxon>
        <taxon>Betaproteobacteria</taxon>
        <taxon>Rhodocyclales</taxon>
        <taxon>Zoogloeaceae</taxon>
        <taxon>Thauera</taxon>
    </lineage>
</organism>
<keyword evidence="5" id="KW-0732">Signal</keyword>
<dbReference type="InterPro" id="IPR006311">
    <property type="entry name" value="TAT_signal"/>
</dbReference>
<evidence type="ECO:0000313" key="9">
    <source>
        <dbReference type="Proteomes" id="UP001597158"/>
    </source>
</evidence>
<evidence type="ECO:0000313" key="8">
    <source>
        <dbReference type="EMBL" id="MFD1264995.1"/>
    </source>
</evidence>
<name>A0ABW3WIA7_9RHOO</name>
<evidence type="ECO:0000256" key="7">
    <source>
        <dbReference type="ARBA" id="ARBA00024031"/>
    </source>
</evidence>
<proteinExistence type="inferred from homology"/>
<dbReference type="Pfam" id="PF13379">
    <property type="entry name" value="NMT1_2"/>
    <property type="match status" value="1"/>
</dbReference>
<evidence type="ECO:0000256" key="5">
    <source>
        <dbReference type="ARBA" id="ARBA00022729"/>
    </source>
</evidence>
<dbReference type="NCBIfam" id="TIGR01409">
    <property type="entry name" value="TAT_signal_seq"/>
    <property type="match status" value="1"/>
</dbReference>
<keyword evidence="9" id="KW-1185">Reference proteome</keyword>
<keyword evidence="3" id="KW-1003">Cell membrane</keyword>
<keyword evidence="6" id="KW-0472">Membrane</keyword>
<dbReference type="Proteomes" id="UP001597158">
    <property type="component" value="Unassembled WGS sequence"/>
</dbReference>
<evidence type="ECO:0000256" key="2">
    <source>
        <dbReference type="ARBA" id="ARBA00022448"/>
    </source>
</evidence>
<evidence type="ECO:0000256" key="3">
    <source>
        <dbReference type="ARBA" id="ARBA00022475"/>
    </source>
</evidence>